<dbReference type="SUPFAM" id="SSF160527">
    <property type="entry name" value="V-type ATPase subunit E-like"/>
    <property type="match status" value="1"/>
</dbReference>
<dbReference type="InterPro" id="IPR038495">
    <property type="entry name" value="ATPase_E_C"/>
</dbReference>
<evidence type="ECO:0000313" key="4">
    <source>
        <dbReference type="Proteomes" id="UP000694864"/>
    </source>
</evidence>
<dbReference type="Proteomes" id="UP000694864">
    <property type="component" value="Chromosome 9"/>
</dbReference>
<dbReference type="GeneID" id="104714782"/>
<evidence type="ECO:0000313" key="5">
    <source>
        <dbReference type="RefSeq" id="XP_010430540.1"/>
    </source>
</evidence>
<dbReference type="PANTHER" id="PTHR45715">
    <property type="entry name" value="ATPASE H+-TRANSPORTING V1 SUBUNIT E1A-RELATED"/>
    <property type="match status" value="1"/>
</dbReference>
<comment type="similarity">
    <text evidence="1">Belongs to the V-ATPase E subunit family.</text>
</comment>
<dbReference type="Gene3D" id="3.30.2320.30">
    <property type="entry name" value="ATP synthase, E subunit, C-terminal"/>
    <property type="match status" value="1"/>
</dbReference>
<protein>
    <submittedName>
        <fullName evidence="5">V-type proton ATPase subunit E3</fullName>
    </submittedName>
</protein>
<evidence type="ECO:0000256" key="2">
    <source>
        <dbReference type="ARBA" id="ARBA00022448"/>
    </source>
</evidence>
<dbReference type="HAMAP" id="MF_00311">
    <property type="entry name" value="ATP_synth_E_arch"/>
    <property type="match status" value="1"/>
</dbReference>
<dbReference type="InterPro" id="IPR002842">
    <property type="entry name" value="ATPase_V1_Esu"/>
</dbReference>
<sequence length="237" mass="27192">MNDAEVVNQFHQMLSFFRQEAEEKANEISISAEEEFNIEKLQIVEAEKKKIKQEYEKKEKQVDVRKKIDYSMQLNASRIKVLQAQDDIVNAMKEEAAKKLLKVSQHGFFNLHHRQYKHLLKDLIVQCLLRLKEPAVLLRCREEDLHMVESMLDEATEEYCEKAKVHAPEIVVDKDVFLPPAPSDDDPHALSCAGGVVLASRDGKIVCENTLDARLEVAFRKKLPEIRKSLIGKVGEA</sequence>
<keyword evidence="4" id="KW-1185">Reference proteome</keyword>
<reference evidence="5" key="2">
    <citation type="submission" date="2025-08" db="UniProtKB">
        <authorList>
            <consortium name="RefSeq"/>
        </authorList>
    </citation>
    <scope>IDENTIFICATION</scope>
    <source>
        <tissue evidence="5">Leaf</tissue>
    </source>
</reference>
<organism evidence="4 5">
    <name type="scientific">Camelina sativa</name>
    <name type="common">False flax</name>
    <name type="synonym">Myagrum sativum</name>
    <dbReference type="NCBI Taxonomy" id="90675"/>
    <lineage>
        <taxon>Eukaryota</taxon>
        <taxon>Viridiplantae</taxon>
        <taxon>Streptophyta</taxon>
        <taxon>Embryophyta</taxon>
        <taxon>Tracheophyta</taxon>
        <taxon>Spermatophyta</taxon>
        <taxon>Magnoliopsida</taxon>
        <taxon>eudicotyledons</taxon>
        <taxon>Gunneridae</taxon>
        <taxon>Pentapetalae</taxon>
        <taxon>rosids</taxon>
        <taxon>malvids</taxon>
        <taxon>Brassicales</taxon>
        <taxon>Brassicaceae</taxon>
        <taxon>Camelineae</taxon>
        <taxon>Camelina</taxon>
    </lineage>
</organism>
<name>A0ABM0TSE4_CAMSA</name>
<evidence type="ECO:0000256" key="3">
    <source>
        <dbReference type="ARBA" id="ARBA00023065"/>
    </source>
</evidence>
<keyword evidence="2" id="KW-0813">Transport</keyword>
<proteinExistence type="inferred from homology"/>
<keyword evidence="3" id="KW-0406">Ion transport</keyword>
<evidence type="ECO:0000256" key="1">
    <source>
        <dbReference type="ARBA" id="ARBA00005901"/>
    </source>
</evidence>
<dbReference type="RefSeq" id="XP_010430540.1">
    <property type="nucleotide sequence ID" value="XM_010432238.1"/>
</dbReference>
<dbReference type="Pfam" id="PF01991">
    <property type="entry name" value="vATP-synt_E"/>
    <property type="match status" value="1"/>
</dbReference>
<gene>
    <name evidence="5" type="primary">LOC104714782</name>
</gene>
<reference evidence="4" key="1">
    <citation type="journal article" date="2014" name="Nat. Commun.">
        <title>The emerging biofuel crop Camelina sativa retains a highly undifferentiated hexaploid genome structure.</title>
        <authorList>
            <person name="Kagale S."/>
            <person name="Koh C."/>
            <person name="Nixon J."/>
            <person name="Bollina V."/>
            <person name="Clarke W.E."/>
            <person name="Tuteja R."/>
            <person name="Spillane C."/>
            <person name="Robinson S.J."/>
            <person name="Links M.G."/>
            <person name="Clarke C."/>
            <person name="Higgins E.E."/>
            <person name="Huebert T."/>
            <person name="Sharpe A.G."/>
            <person name="Parkin I.A."/>
        </authorList>
    </citation>
    <scope>NUCLEOTIDE SEQUENCE [LARGE SCALE GENOMIC DNA]</scope>
    <source>
        <strain evidence="4">cv. DH55</strain>
    </source>
</reference>
<accession>A0ABM0TSE4</accession>
<dbReference type="Gene3D" id="6.10.250.1620">
    <property type="match status" value="1"/>
</dbReference>